<gene>
    <name evidence="1" type="ORF">EPA93_05185</name>
</gene>
<dbReference type="RefSeq" id="WP_129886025.1">
    <property type="nucleotide sequence ID" value="NZ_CP035758.1"/>
</dbReference>
<dbReference type="EMBL" id="CP035758">
    <property type="protein sequence ID" value="QBD75427.1"/>
    <property type="molecule type" value="Genomic_DNA"/>
</dbReference>
<evidence type="ECO:0008006" key="3">
    <source>
        <dbReference type="Google" id="ProtNLM"/>
    </source>
</evidence>
<dbReference type="AlphaFoldDB" id="A0A4P6JJU9"/>
<name>A0A4P6JJU9_KTERU</name>
<proteinExistence type="predicted"/>
<protein>
    <recommendedName>
        <fullName evidence="3">NTP pyrophosphohydrolase MazG putative catalytic core domain-containing protein</fullName>
    </recommendedName>
</protein>
<evidence type="ECO:0000313" key="1">
    <source>
        <dbReference type="EMBL" id="QBD75427.1"/>
    </source>
</evidence>
<dbReference type="Gene3D" id="1.10.287.1080">
    <property type="entry name" value="MazG-like"/>
    <property type="match status" value="1"/>
</dbReference>
<sequence length="123" mass="13996">MELENIVNDTQDFIQRVNELVGPHVSEDPSTLVVELSRVIGVLAESTLVTEGKLPAHPARPPRLAHDVADMLFMLVAISNHYHIDLEKAWNEWILPTRARLDDAAFVQTIHDRVTRTRQQKAR</sequence>
<dbReference type="KEGG" id="kbs:EPA93_05185"/>
<dbReference type="Proteomes" id="UP000290365">
    <property type="component" value="Chromosome"/>
</dbReference>
<dbReference type="SUPFAM" id="SSF101386">
    <property type="entry name" value="all-alpha NTP pyrophosphatases"/>
    <property type="match status" value="1"/>
</dbReference>
<reference evidence="1 2" key="1">
    <citation type="submission" date="2019-01" db="EMBL/GenBank/DDBJ databases">
        <title>Ktedonosporobacter rubrisoli SCAWS-G2.</title>
        <authorList>
            <person name="Huang Y."/>
            <person name="Yan B."/>
        </authorList>
    </citation>
    <scope>NUCLEOTIDE SEQUENCE [LARGE SCALE GENOMIC DNA]</scope>
    <source>
        <strain evidence="1 2">SCAWS-G2</strain>
    </source>
</reference>
<organism evidence="1 2">
    <name type="scientific">Ktedonosporobacter rubrisoli</name>
    <dbReference type="NCBI Taxonomy" id="2509675"/>
    <lineage>
        <taxon>Bacteria</taxon>
        <taxon>Bacillati</taxon>
        <taxon>Chloroflexota</taxon>
        <taxon>Ktedonobacteria</taxon>
        <taxon>Ktedonobacterales</taxon>
        <taxon>Ktedonosporobacteraceae</taxon>
        <taxon>Ktedonosporobacter</taxon>
    </lineage>
</organism>
<keyword evidence="2" id="KW-1185">Reference proteome</keyword>
<accession>A0A4P6JJU9</accession>
<evidence type="ECO:0000313" key="2">
    <source>
        <dbReference type="Proteomes" id="UP000290365"/>
    </source>
</evidence>